<evidence type="ECO:0000313" key="2">
    <source>
        <dbReference type="Proteomes" id="UP001519460"/>
    </source>
</evidence>
<organism evidence="1 2">
    <name type="scientific">Batillaria attramentaria</name>
    <dbReference type="NCBI Taxonomy" id="370345"/>
    <lineage>
        <taxon>Eukaryota</taxon>
        <taxon>Metazoa</taxon>
        <taxon>Spiralia</taxon>
        <taxon>Lophotrochozoa</taxon>
        <taxon>Mollusca</taxon>
        <taxon>Gastropoda</taxon>
        <taxon>Caenogastropoda</taxon>
        <taxon>Sorbeoconcha</taxon>
        <taxon>Cerithioidea</taxon>
        <taxon>Batillariidae</taxon>
        <taxon>Batillaria</taxon>
    </lineage>
</organism>
<sequence length="70" mass="7869">MSSTIVRRRHLDVKRERKNGRQKVGVDGEHVTLRGWRETKTASFCPESARGIVVTLSLGQLMFNAAEADD</sequence>
<dbReference type="AlphaFoldDB" id="A0ABD0LLP9"/>
<proteinExistence type="predicted"/>
<comment type="caution">
    <text evidence="1">The sequence shown here is derived from an EMBL/GenBank/DDBJ whole genome shotgun (WGS) entry which is preliminary data.</text>
</comment>
<accession>A0ABD0LLP9</accession>
<reference evidence="1 2" key="1">
    <citation type="journal article" date="2023" name="Sci. Data">
        <title>Genome assembly of the Korean intertidal mud-creeper Batillaria attramentaria.</title>
        <authorList>
            <person name="Patra A.K."/>
            <person name="Ho P.T."/>
            <person name="Jun S."/>
            <person name="Lee S.J."/>
            <person name="Kim Y."/>
            <person name="Won Y.J."/>
        </authorList>
    </citation>
    <scope>NUCLEOTIDE SEQUENCE [LARGE SCALE GENOMIC DNA]</scope>
    <source>
        <strain evidence="1">Wonlab-2016</strain>
    </source>
</reference>
<dbReference type="Proteomes" id="UP001519460">
    <property type="component" value="Unassembled WGS sequence"/>
</dbReference>
<keyword evidence="2" id="KW-1185">Reference proteome</keyword>
<protein>
    <submittedName>
        <fullName evidence="1">Uncharacterized protein</fullName>
    </submittedName>
</protein>
<gene>
    <name evidence="1" type="ORF">BaRGS_00008495</name>
</gene>
<dbReference type="EMBL" id="JACVVK020000038">
    <property type="protein sequence ID" value="KAK7500272.1"/>
    <property type="molecule type" value="Genomic_DNA"/>
</dbReference>
<evidence type="ECO:0000313" key="1">
    <source>
        <dbReference type="EMBL" id="KAK7500272.1"/>
    </source>
</evidence>
<name>A0ABD0LLP9_9CAEN</name>